<dbReference type="InterPro" id="IPR036388">
    <property type="entry name" value="WH-like_DNA-bd_sf"/>
</dbReference>
<dbReference type="InterPro" id="IPR042197">
    <property type="entry name" value="Apaf_helical"/>
</dbReference>
<dbReference type="OrthoDB" id="656806at2759"/>
<dbReference type="Gene3D" id="1.10.8.430">
    <property type="entry name" value="Helical domain of apoptotic protease-activating factors"/>
    <property type="match status" value="1"/>
</dbReference>
<dbReference type="EMBL" id="CM027687">
    <property type="protein sequence ID" value="KAG0521062.1"/>
    <property type="molecule type" value="Genomic_DNA"/>
</dbReference>
<dbReference type="PRINTS" id="PR00364">
    <property type="entry name" value="DISEASERSIST"/>
</dbReference>
<comment type="caution">
    <text evidence="11">The sequence shown here is derived from an EMBL/GenBank/DDBJ whole genome shotgun (WGS) entry which is preliminary data.</text>
</comment>
<evidence type="ECO:0000256" key="4">
    <source>
        <dbReference type="ARBA" id="ARBA00022741"/>
    </source>
</evidence>
<dbReference type="OMA" id="HKLNRGD"/>
<evidence type="ECO:0000313" key="11">
    <source>
        <dbReference type="EMBL" id="KAG0521062.1"/>
    </source>
</evidence>
<protein>
    <submittedName>
        <fullName evidence="11">Uncharacterized protein</fullName>
    </submittedName>
</protein>
<dbReference type="InterPro" id="IPR032675">
    <property type="entry name" value="LRR_dom_sf"/>
</dbReference>
<dbReference type="Pfam" id="PF18052">
    <property type="entry name" value="Rx_N"/>
    <property type="match status" value="1"/>
</dbReference>
<organism evidence="11 12">
    <name type="scientific">Sorghum bicolor</name>
    <name type="common">Sorghum</name>
    <name type="synonym">Sorghum vulgare</name>
    <dbReference type="NCBI Taxonomy" id="4558"/>
    <lineage>
        <taxon>Eukaryota</taxon>
        <taxon>Viridiplantae</taxon>
        <taxon>Streptophyta</taxon>
        <taxon>Embryophyta</taxon>
        <taxon>Tracheophyta</taxon>
        <taxon>Spermatophyta</taxon>
        <taxon>Magnoliopsida</taxon>
        <taxon>Liliopsida</taxon>
        <taxon>Poales</taxon>
        <taxon>Poaceae</taxon>
        <taxon>PACMAD clade</taxon>
        <taxon>Panicoideae</taxon>
        <taxon>Andropogonodae</taxon>
        <taxon>Andropogoneae</taxon>
        <taxon>Sorghinae</taxon>
        <taxon>Sorghum</taxon>
    </lineage>
</organism>
<keyword evidence="4" id="KW-0547">Nucleotide-binding</keyword>
<dbReference type="FunFam" id="1.10.10.10:FF:000322">
    <property type="entry name" value="Probable disease resistance protein At1g63360"/>
    <property type="match status" value="1"/>
</dbReference>
<name>A0A921QHT9_SORBI</name>
<gene>
    <name evidence="11" type="ORF">BDA96_08G128700</name>
</gene>
<keyword evidence="2" id="KW-0433">Leucine-rich repeat</keyword>
<dbReference type="InterPro" id="IPR002182">
    <property type="entry name" value="NB-ARC"/>
</dbReference>
<dbReference type="SUPFAM" id="SSF52058">
    <property type="entry name" value="L domain-like"/>
    <property type="match status" value="1"/>
</dbReference>
<dbReference type="InterPro" id="IPR027417">
    <property type="entry name" value="P-loop_NTPase"/>
</dbReference>
<reference evidence="11" key="2">
    <citation type="submission" date="2020-10" db="EMBL/GenBank/DDBJ databases">
        <authorList>
            <person name="Cooper E.A."/>
            <person name="Brenton Z.W."/>
            <person name="Flinn B.S."/>
            <person name="Jenkins J."/>
            <person name="Shu S."/>
            <person name="Flowers D."/>
            <person name="Luo F."/>
            <person name="Wang Y."/>
            <person name="Xia P."/>
            <person name="Barry K."/>
            <person name="Daum C."/>
            <person name="Lipzen A."/>
            <person name="Yoshinaga Y."/>
            <person name="Schmutz J."/>
            <person name="Saski C."/>
            <person name="Vermerris W."/>
            <person name="Kresovich S."/>
        </authorList>
    </citation>
    <scope>NUCLEOTIDE SEQUENCE</scope>
</reference>
<dbReference type="Gramene" id="EES16086">
    <property type="protein sequence ID" value="EES16086"/>
    <property type="gene ID" value="SORBI_3008G115700"/>
</dbReference>
<dbReference type="InterPro" id="IPR044974">
    <property type="entry name" value="Disease_R_plants"/>
</dbReference>
<dbReference type="GO" id="GO:0002758">
    <property type="term" value="P:innate immune response-activating signaling pathway"/>
    <property type="evidence" value="ECO:0007669"/>
    <property type="project" value="UniProtKB-ARBA"/>
</dbReference>
<evidence type="ECO:0000259" key="9">
    <source>
        <dbReference type="Pfam" id="PF23559"/>
    </source>
</evidence>
<dbReference type="Gene3D" id="3.80.10.10">
    <property type="entry name" value="Ribonuclease Inhibitor"/>
    <property type="match status" value="1"/>
</dbReference>
<dbReference type="GO" id="GO:0042742">
    <property type="term" value="P:defense response to bacterium"/>
    <property type="evidence" value="ECO:0007669"/>
    <property type="project" value="UniProtKB-ARBA"/>
</dbReference>
<proteinExistence type="inferred from homology"/>
<evidence type="ECO:0000313" key="12">
    <source>
        <dbReference type="Proteomes" id="UP000807115"/>
    </source>
</evidence>
<evidence type="ECO:0000256" key="5">
    <source>
        <dbReference type="ARBA" id="ARBA00022821"/>
    </source>
</evidence>
<evidence type="ECO:0000256" key="2">
    <source>
        <dbReference type="ARBA" id="ARBA00022614"/>
    </source>
</evidence>
<dbReference type="Pfam" id="PF23559">
    <property type="entry name" value="WHD_DRP"/>
    <property type="match status" value="1"/>
</dbReference>
<dbReference type="Pfam" id="PF00931">
    <property type="entry name" value="NB-ARC"/>
    <property type="match status" value="1"/>
</dbReference>
<evidence type="ECO:0000256" key="6">
    <source>
        <dbReference type="ARBA" id="ARBA00023054"/>
    </source>
</evidence>
<feature type="domain" description="Disease resistance N-terminal" evidence="8">
    <location>
        <begin position="13"/>
        <end position="96"/>
    </location>
</feature>
<evidence type="ECO:0000259" key="7">
    <source>
        <dbReference type="Pfam" id="PF00931"/>
    </source>
</evidence>
<dbReference type="AlphaFoldDB" id="A0A921QHT9"/>
<evidence type="ECO:0000259" key="10">
    <source>
        <dbReference type="Pfam" id="PF23598"/>
    </source>
</evidence>
<dbReference type="InterPro" id="IPR041118">
    <property type="entry name" value="Rx_N"/>
</dbReference>
<dbReference type="CDD" id="cd14798">
    <property type="entry name" value="RX-CC_like"/>
    <property type="match status" value="1"/>
</dbReference>
<dbReference type="Gene3D" id="3.40.50.300">
    <property type="entry name" value="P-loop containing nucleotide triphosphate hydrolases"/>
    <property type="match status" value="1"/>
</dbReference>
<keyword evidence="6" id="KW-0175">Coiled coil</keyword>
<reference evidence="11" key="1">
    <citation type="journal article" date="2019" name="BMC Genomics">
        <title>A new reference genome for Sorghum bicolor reveals high levels of sequence similarity between sweet and grain genotypes: implications for the genetics of sugar metabolism.</title>
        <authorList>
            <person name="Cooper E.A."/>
            <person name="Brenton Z.W."/>
            <person name="Flinn B.S."/>
            <person name="Jenkins J."/>
            <person name="Shu S."/>
            <person name="Flowers D."/>
            <person name="Luo F."/>
            <person name="Wang Y."/>
            <person name="Xia P."/>
            <person name="Barry K."/>
            <person name="Daum C."/>
            <person name="Lipzen A."/>
            <person name="Yoshinaga Y."/>
            <person name="Schmutz J."/>
            <person name="Saski C."/>
            <person name="Vermerris W."/>
            <person name="Kresovich S."/>
        </authorList>
    </citation>
    <scope>NUCLEOTIDE SEQUENCE</scope>
</reference>
<keyword evidence="5" id="KW-0611">Plant defense</keyword>
<feature type="domain" description="Disease resistance R13L4/SHOC-2-like LRR" evidence="10">
    <location>
        <begin position="561"/>
        <end position="928"/>
    </location>
</feature>
<feature type="domain" description="Disease resistance protein winged helix" evidence="9">
    <location>
        <begin position="441"/>
        <end position="512"/>
    </location>
</feature>
<dbReference type="Pfam" id="PF23598">
    <property type="entry name" value="LRR_14"/>
    <property type="match status" value="1"/>
</dbReference>
<evidence type="ECO:0000256" key="3">
    <source>
        <dbReference type="ARBA" id="ARBA00022737"/>
    </source>
</evidence>
<dbReference type="InterPro" id="IPR058922">
    <property type="entry name" value="WHD_DRP"/>
</dbReference>
<comment type="similarity">
    <text evidence="1">Belongs to the disease resistance NB-LRR family.</text>
</comment>
<dbReference type="KEGG" id="sbi:8067231"/>
<evidence type="ECO:0000256" key="1">
    <source>
        <dbReference type="ARBA" id="ARBA00008894"/>
    </source>
</evidence>
<dbReference type="Proteomes" id="UP000807115">
    <property type="component" value="Chromosome 8"/>
</dbReference>
<dbReference type="PANTHER" id="PTHR23155">
    <property type="entry name" value="DISEASE RESISTANCE PROTEIN RP"/>
    <property type="match status" value="1"/>
</dbReference>
<accession>A0A921QHT9</accession>
<dbReference type="InterPro" id="IPR055414">
    <property type="entry name" value="LRR_R13L4/SHOC2-like"/>
</dbReference>
<dbReference type="FunFam" id="3.40.50.300:FF:001091">
    <property type="entry name" value="Probable disease resistance protein At1g61300"/>
    <property type="match status" value="1"/>
</dbReference>
<dbReference type="Gene3D" id="1.20.5.4130">
    <property type="match status" value="1"/>
</dbReference>
<dbReference type="InterPro" id="IPR038005">
    <property type="entry name" value="RX-like_CC"/>
</dbReference>
<evidence type="ECO:0000259" key="8">
    <source>
        <dbReference type="Pfam" id="PF18052"/>
    </source>
</evidence>
<dbReference type="GO" id="GO:0009626">
    <property type="term" value="P:plant-type hypersensitive response"/>
    <property type="evidence" value="ECO:0007669"/>
    <property type="project" value="UniProtKB-ARBA"/>
</dbReference>
<dbReference type="GO" id="GO:0043531">
    <property type="term" value="F:ADP binding"/>
    <property type="evidence" value="ECO:0007669"/>
    <property type="project" value="InterPro"/>
</dbReference>
<dbReference type="Gene3D" id="1.10.10.10">
    <property type="entry name" value="Winged helix-like DNA-binding domain superfamily/Winged helix DNA-binding domain"/>
    <property type="match status" value="1"/>
</dbReference>
<feature type="domain" description="NB-ARC" evidence="7">
    <location>
        <begin position="185"/>
        <end position="360"/>
    </location>
</feature>
<keyword evidence="3" id="KW-0677">Repeat</keyword>
<dbReference type="PANTHER" id="PTHR23155:SF1116">
    <property type="entry name" value="OS12G0273300 PROTEIN"/>
    <property type="match status" value="1"/>
</dbReference>
<sequence length="978" mass="111132">MDAGALASASTGVMNSLLAKLSAMVEAEYELLGGTKSDIAFLRNELSSMNALLQKLAAAEKLDVQVQVWRDNIRELSYDIEDCIDMFMLMQKKLNHGDSHSTDTSIKGKTGNFVKMIIGKVKKLWSGFQMANQIHELKARVVEESERRLRYKYDESISVAGKVEIDPRLPALYVEAEKLVGIDGPMQNLMDWLMKDGSTQQQLRMVSIVGFGGLGKTTLANQVYGKIKSRFDCTAFVPVSRSPIIKKILRDLLTELGSSKSHSSSDDDDERQLINEVRAYLQDKRYLIVVDDIWSTVAWEFMKSALPENKLCSRIITTTRHSDVARSCCSSYEGYIHNIQPLSDQDSSMLFYNRVFQRQSSCPPHLEEVSLSIIKRCHGLPLAINTVASLLANRSNDIDQWEQVRDSMVSGLHSQLVRDILMLSYYDLPHHLKSCFLYLCIFPEDCKIAREKLIWRWIAEGFITNEFGQTLDQTGENYFNDLINRSLIQPIDIMYNGMARACRLHDTVLDLIISLSTEQNFVTVVEGEVFKCPANKIRRLSLLSSFLENDVLQEIMNKCSQVRSLIRFHVAHKEAPHLPIFHSLRVLVLRCTCANLGINNHHIKSIGSSLQLKYLEIGCPSITELPENIGDLQYLQTLDIHGSKIDRLPPTIGNLKNLVRLLVDFNIELPDEIGNLQSLRMLSHAYSHGSVKFLEQLRRLTNLRVLHIRLHGSNELGDHCKWKYQEALELSLTVLGKHGLQSLEIDTNAYSTSRVMDLLWCNATSLRKLCNQSYLSSNIPQGMQCLVNLAHLDIRVTRIKHEDLCILGAIPTLLYAMLTSLEAPAERLTIGRQQFCCLKEFIFRSYGEGGLRMVAEQKAMPRLGSLRLHFRAKETESKTGFEFNFVHLANLEHITATIDCYMATRSRVEAAEATIRNTASIHPGHPTLQIERFREYSMVEGEDRREMVLEVEDSTTYDKGVQQKQSRKRKCCEGVLPY</sequence>
<dbReference type="SUPFAM" id="SSF52540">
    <property type="entry name" value="P-loop containing nucleoside triphosphate hydrolases"/>
    <property type="match status" value="1"/>
</dbReference>